<keyword evidence="1" id="KW-0472">Membrane</keyword>
<name>A0A1C5JQD8_9ACTN</name>
<keyword evidence="1" id="KW-0812">Transmembrane</keyword>
<feature type="transmembrane region" description="Helical" evidence="1">
    <location>
        <begin position="187"/>
        <end position="207"/>
    </location>
</feature>
<feature type="transmembrane region" description="Helical" evidence="1">
    <location>
        <begin position="55"/>
        <end position="76"/>
    </location>
</feature>
<proteinExistence type="predicted"/>
<reference evidence="2 3" key="1">
    <citation type="submission" date="2016-06" db="EMBL/GenBank/DDBJ databases">
        <authorList>
            <person name="Kjaerup R.B."/>
            <person name="Dalgaard T.S."/>
            <person name="Juul-Madsen H.R."/>
        </authorList>
    </citation>
    <scope>NUCLEOTIDE SEQUENCE [LARGE SCALE GENOMIC DNA]</scope>
    <source>
        <strain evidence="2 3">DSM 43904</strain>
    </source>
</reference>
<evidence type="ECO:0000256" key="1">
    <source>
        <dbReference type="SAM" id="Phobius"/>
    </source>
</evidence>
<keyword evidence="3" id="KW-1185">Reference proteome</keyword>
<evidence type="ECO:0000313" key="2">
    <source>
        <dbReference type="EMBL" id="SCG72790.1"/>
    </source>
</evidence>
<dbReference type="AlphaFoldDB" id="A0A1C5JQD8"/>
<gene>
    <name evidence="2" type="ORF">GA0070609_4753</name>
</gene>
<organism evidence="2 3">
    <name type="scientific">Micromonospora echinaurantiaca</name>
    <dbReference type="NCBI Taxonomy" id="47857"/>
    <lineage>
        <taxon>Bacteria</taxon>
        <taxon>Bacillati</taxon>
        <taxon>Actinomycetota</taxon>
        <taxon>Actinomycetes</taxon>
        <taxon>Micromonosporales</taxon>
        <taxon>Micromonosporaceae</taxon>
        <taxon>Micromonospora</taxon>
    </lineage>
</organism>
<feature type="transmembrane region" description="Helical" evidence="1">
    <location>
        <begin position="7"/>
        <end position="25"/>
    </location>
</feature>
<evidence type="ECO:0000313" key="3">
    <source>
        <dbReference type="Proteomes" id="UP000198217"/>
    </source>
</evidence>
<sequence length="226" mass="23490">MRRAGRLGLVLFAVVAFGMFTLPWFRGDSGEVIIGLDLAYVEPELPGTPNPLTQYFLELAPLPAYVGLLLAFTVAVRRRWARIVAVVVVVLAAALTVASAAGLLAGVADYWKPAEVARYRLFALVTVALAVLLLAAAGTLAVGLRHVYHGFVVALLLAFTAFHLVNVAILAGQAVGDRMTLTAWLPAPAYLLAAGCAVLAATGAAVAERSEPAAAPAPVGQPAVRA</sequence>
<accession>A0A1C5JQD8</accession>
<feature type="transmembrane region" description="Helical" evidence="1">
    <location>
        <begin position="83"/>
        <end position="107"/>
    </location>
</feature>
<protein>
    <submittedName>
        <fullName evidence="2">Uncharacterized protein</fullName>
    </submittedName>
</protein>
<feature type="transmembrane region" description="Helical" evidence="1">
    <location>
        <begin position="151"/>
        <end position="175"/>
    </location>
</feature>
<dbReference type="Proteomes" id="UP000198217">
    <property type="component" value="Chromosome I"/>
</dbReference>
<feature type="transmembrane region" description="Helical" evidence="1">
    <location>
        <begin position="119"/>
        <end position="144"/>
    </location>
</feature>
<dbReference type="EMBL" id="LT607750">
    <property type="protein sequence ID" value="SCG72790.1"/>
    <property type="molecule type" value="Genomic_DNA"/>
</dbReference>
<keyword evidence="1" id="KW-1133">Transmembrane helix</keyword>